<sequence length="221" mass="24975">MSEHRDKTITKTTKPRKPRVAKKPTSEAMKRHLNQVRVTAPKGNNYANGHGRPTLYQPEYVAAILKYFDEGWHRCLEVGEDAQENTKIVATDFVTFNGFARTIGVNETTLRAWAQAVHEDGTLKYTEFSHAYSLCKDIQIDLVIRGGLTGAYKSGFATLAAMNIAGWKTQAETTNEHHHTGESVERLRKITEENQRKSQEMMSRVVQRREDAQTPNSKGQA</sequence>
<dbReference type="Proteomes" id="UP000614287">
    <property type="component" value="Unassembled WGS sequence"/>
</dbReference>
<evidence type="ECO:0000256" key="1">
    <source>
        <dbReference type="SAM" id="MobiDB-lite"/>
    </source>
</evidence>
<gene>
    <name evidence="2" type="ORF">GCM10009007_20530</name>
</gene>
<dbReference type="AlphaFoldDB" id="A0A8J3G0H1"/>
<feature type="region of interest" description="Disordered" evidence="1">
    <location>
        <begin position="1"/>
        <end position="32"/>
    </location>
</feature>
<evidence type="ECO:0000313" key="2">
    <source>
        <dbReference type="EMBL" id="GHA79442.1"/>
    </source>
</evidence>
<reference evidence="2" key="1">
    <citation type="journal article" date="2014" name="Int. J. Syst. Evol. Microbiol.">
        <title>Complete genome sequence of Corynebacterium casei LMG S-19264T (=DSM 44701T), isolated from a smear-ripened cheese.</title>
        <authorList>
            <consortium name="US DOE Joint Genome Institute (JGI-PGF)"/>
            <person name="Walter F."/>
            <person name="Albersmeier A."/>
            <person name="Kalinowski J."/>
            <person name="Ruckert C."/>
        </authorList>
    </citation>
    <scope>NUCLEOTIDE SEQUENCE</scope>
    <source>
        <strain evidence="2">KCTC 32501</strain>
    </source>
</reference>
<protein>
    <recommendedName>
        <fullName evidence="4">Terminase small subunit</fullName>
    </recommendedName>
</protein>
<dbReference type="Gene3D" id="1.10.132.80">
    <property type="match status" value="1"/>
</dbReference>
<accession>A0A8J3G0H1</accession>
<organism evidence="2 3">
    <name type="scientific">Formosimonas limnophila</name>
    <dbReference type="NCBI Taxonomy" id="1384487"/>
    <lineage>
        <taxon>Bacteria</taxon>
        <taxon>Pseudomonadati</taxon>
        <taxon>Pseudomonadota</taxon>
        <taxon>Betaproteobacteria</taxon>
        <taxon>Burkholderiales</taxon>
        <taxon>Burkholderiaceae</taxon>
        <taxon>Formosimonas</taxon>
    </lineage>
</organism>
<dbReference type="EMBL" id="BMZG01000015">
    <property type="protein sequence ID" value="GHA79442.1"/>
    <property type="molecule type" value="Genomic_DNA"/>
</dbReference>
<keyword evidence="3" id="KW-1185">Reference proteome</keyword>
<evidence type="ECO:0000313" key="3">
    <source>
        <dbReference type="Proteomes" id="UP000614287"/>
    </source>
</evidence>
<feature type="compositionally biased region" description="Basic residues" evidence="1">
    <location>
        <begin position="13"/>
        <end position="22"/>
    </location>
</feature>
<reference evidence="2" key="2">
    <citation type="submission" date="2020-09" db="EMBL/GenBank/DDBJ databases">
        <authorList>
            <person name="Sun Q."/>
            <person name="Kim S."/>
        </authorList>
    </citation>
    <scope>NUCLEOTIDE SEQUENCE</scope>
    <source>
        <strain evidence="2">KCTC 32501</strain>
    </source>
</reference>
<dbReference type="RefSeq" id="WP_189493880.1">
    <property type="nucleotide sequence ID" value="NZ_BMZG01000015.1"/>
</dbReference>
<comment type="caution">
    <text evidence="2">The sequence shown here is derived from an EMBL/GenBank/DDBJ whole genome shotgun (WGS) entry which is preliminary data.</text>
</comment>
<evidence type="ECO:0008006" key="4">
    <source>
        <dbReference type="Google" id="ProtNLM"/>
    </source>
</evidence>
<name>A0A8J3G0H1_9BURK</name>
<feature type="region of interest" description="Disordered" evidence="1">
    <location>
        <begin position="191"/>
        <end position="221"/>
    </location>
</feature>
<proteinExistence type="predicted"/>